<dbReference type="SUPFAM" id="SSF51905">
    <property type="entry name" value="FAD/NAD(P)-binding domain"/>
    <property type="match status" value="1"/>
</dbReference>
<protein>
    <recommendedName>
        <fullName evidence="2">FAD-binding domain-containing protein</fullName>
    </recommendedName>
</protein>
<evidence type="ECO:0000256" key="1">
    <source>
        <dbReference type="ARBA" id="ARBA00023002"/>
    </source>
</evidence>
<dbReference type="PATRIC" id="fig|1324957.4.peg.1733"/>
<dbReference type="PRINTS" id="PR00420">
    <property type="entry name" value="RNGMNOXGNASE"/>
</dbReference>
<feature type="domain" description="FAD-binding" evidence="2">
    <location>
        <begin position="7"/>
        <end position="325"/>
    </location>
</feature>
<dbReference type="AlphaFoldDB" id="V4HEH7"/>
<keyword evidence="1" id="KW-0560">Oxidoreductase</keyword>
<dbReference type="PANTHER" id="PTHR43476:SF5">
    <property type="entry name" value="FAD-DEPENDENT MONOOXYGENASE"/>
    <property type="match status" value="1"/>
</dbReference>
<dbReference type="Proteomes" id="UP000017840">
    <property type="component" value="Unassembled WGS sequence"/>
</dbReference>
<dbReference type="PANTHER" id="PTHR43476">
    <property type="entry name" value="3-(3-HYDROXY-PHENYL)PROPIONATE/3-HYDROXYCINNAMIC ACID HYDROXYLASE"/>
    <property type="match status" value="1"/>
</dbReference>
<dbReference type="GO" id="GO:0071949">
    <property type="term" value="F:FAD binding"/>
    <property type="evidence" value="ECO:0007669"/>
    <property type="project" value="InterPro"/>
</dbReference>
<dbReference type="EMBL" id="ASGZ01000028">
    <property type="protein sequence ID" value="ESP88493.1"/>
    <property type="molecule type" value="Genomic_DNA"/>
</dbReference>
<dbReference type="InterPro" id="IPR050631">
    <property type="entry name" value="PheA/TfdB_FAD_monoxygenase"/>
</dbReference>
<dbReference type="InterPro" id="IPR002938">
    <property type="entry name" value="FAD-bd"/>
</dbReference>
<dbReference type="Gene3D" id="3.50.50.60">
    <property type="entry name" value="FAD/NAD(P)-binding domain"/>
    <property type="match status" value="2"/>
</dbReference>
<dbReference type="Pfam" id="PF01494">
    <property type="entry name" value="FAD_binding_3"/>
    <property type="match status" value="1"/>
</dbReference>
<name>V4HEH7_9EURY</name>
<accession>V4HEH7</accession>
<reference evidence="3 4" key="1">
    <citation type="journal article" date="2013" name="Genome Announc.">
        <title>Draft Genome Sequence of 'Candidatus Halobonum tyrrellensis' Strain G22, Isolated from the Hypersaline Waters of Lake Tyrrell, Australia.</title>
        <authorList>
            <person name="Ugalde J.A."/>
            <person name="Narasingarao P."/>
            <person name="Kuo S."/>
            <person name="Podell S."/>
            <person name="Allen E.E."/>
        </authorList>
    </citation>
    <scope>NUCLEOTIDE SEQUENCE [LARGE SCALE GENOMIC DNA]</scope>
    <source>
        <strain evidence="3 4">G22</strain>
    </source>
</reference>
<dbReference type="OrthoDB" id="306174at2157"/>
<dbReference type="RefSeq" id="WP_023394292.1">
    <property type="nucleotide sequence ID" value="NZ_ASGZ01000028.1"/>
</dbReference>
<dbReference type="GO" id="GO:0016491">
    <property type="term" value="F:oxidoreductase activity"/>
    <property type="evidence" value="ECO:0007669"/>
    <property type="project" value="UniProtKB-KW"/>
</dbReference>
<dbReference type="STRING" id="1324957.K933_08537"/>
<proteinExistence type="predicted"/>
<keyword evidence="4" id="KW-1185">Reference proteome</keyword>
<evidence type="ECO:0000313" key="3">
    <source>
        <dbReference type="EMBL" id="ESP88493.1"/>
    </source>
</evidence>
<dbReference type="InterPro" id="IPR036188">
    <property type="entry name" value="FAD/NAD-bd_sf"/>
</dbReference>
<gene>
    <name evidence="3" type="ORF">K933_08537</name>
</gene>
<evidence type="ECO:0000259" key="2">
    <source>
        <dbReference type="Pfam" id="PF01494"/>
    </source>
</evidence>
<organism evidence="3 4">
    <name type="scientific">Candidatus Halobonum tyrrellensis G22</name>
    <dbReference type="NCBI Taxonomy" id="1324957"/>
    <lineage>
        <taxon>Archaea</taxon>
        <taxon>Methanobacteriati</taxon>
        <taxon>Methanobacteriota</taxon>
        <taxon>Stenosarchaea group</taxon>
        <taxon>Halobacteria</taxon>
        <taxon>Halobacteriales</taxon>
        <taxon>Haloferacaceae</taxon>
        <taxon>Candidatus Halobonum</taxon>
    </lineage>
</organism>
<evidence type="ECO:0000313" key="4">
    <source>
        <dbReference type="Proteomes" id="UP000017840"/>
    </source>
</evidence>
<dbReference type="eggNOG" id="arCOG00570">
    <property type="taxonomic scope" value="Archaea"/>
</dbReference>
<comment type="caution">
    <text evidence="3">The sequence shown here is derived from an EMBL/GenBank/DDBJ whole genome shotgun (WGS) entry which is preliminary data.</text>
</comment>
<sequence>MTREELVDVAVVGCGPGGAVLSYLLARSGVDVALVEHEGSFDREFRGFGWSPGVVDLFDRMDLLGDVLDLDHETTTTGEVVLYGDRVEAFDFGTLDTPHPYALLMEQPPLLELLVERASAYDEFSFHPATTVEGLRTADGAVVGVDAHDRRVDEDVTLRSRAVVGADGRYSTVRSAAGIDAGLFDSPLELVWFKLPSGAVDARAQGHVGDEGVLLYFGLGRGEVQVGWLLEAGTYPDVRAAGIEAFRERLARVDPRLRPALDDQPTDFDDCSLLDVAPGLAPQWTRPGMLLLGDAAHVASPIGAQGNALAVGDAAVAHDVLCDALGRRGDADASSREFALPASALVAFESRRRPEVERTLALQRRAERALAGLVRDGDRLPARALTAAARVGGPLVFRLPFVGRAVDRFALGPAPGVATERFVHPRH</sequence>